<keyword evidence="5 10" id="KW-0548">Nucleotidyltransferase</keyword>
<keyword evidence="13" id="KW-1185">Reference proteome</keyword>
<dbReference type="EMBL" id="QHKO01000001">
    <property type="protein sequence ID" value="RAL25479.1"/>
    <property type="molecule type" value="Genomic_DNA"/>
</dbReference>
<keyword evidence="3 10" id="KW-0662">Pyridine nucleotide biosynthesis</keyword>
<proteinExistence type="inferred from homology"/>
<organism evidence="12 13">
    <name type="scientific">Lujinxingia litoralis</name>
    <dbReference type="NCBI Taxonomy" id="2211119"/>
    <lineage>
        <taxon>Bacteria</taxon>
        <taxon>Deltaproteobacteria</taxon>
        <taxon>Bradymonadales</taxon>
        <taxon>Lujinxingiaceae</taxon>
        <taxon>Lujinxingia</taxon>
    </lineage>
</organism>
<dbReference type="HAMAP" id="MF_00244">
    <property type="entry name" value="NaMN_adenylyltr"/>
    <property type="match status" value="1"/>
</dbReference>
<evidence type="ECO:0000256" key="1">
    <source>
        <dbReference type="ARBA" id="ARBA00002324"/>
    </source>
</evidence>
<comment type="function">
    <text evidence="1 10">Catalyzes the reversible adenylation of nicotinate mononucleotide (NaMN) to nicotinic acid adenine dinucleotide (NaAD).</text>
</comment>
<dbReference type="InterPro" id="IPR004821">
    <property type="entry name" value="Cyt_trans-like"/>
</dbReference>
<dbReference type="Gene3D" id="3.40.50.620">
    <property type="entry name" value="HUPs"/>
    <property type="match status" value="1"/>
</dbReference>
<comment type="pathway">
    <text evidence="2 10">Cofactor biosynthesis; NAD(+) biosynthesis; deamido-NAD(+) from nicotinate D-ribonucleotide: step 1/1.</text>
</comment>
<evidence type="ECO:0000256" key="8">
    <source>
        <dbReference type="ARBA" id="ARBA00023027"/>
    </source>
</evidence>
<evidence type="ECO:0000256" key="9">
    <source>
        <dbReference type="ARBA" id="ARBA00048721"/>
    </source>
</evidence>
<evidence type="ECO:0000256" key="4">
    <source>
        <dbReference type="ARBA" id="ARBA00022679"/>
    </source>
</evidence>
<dbReference type="SUPFAM" id="SSF52374">
    <property type="entry name" value="Nucleotidylyl transferase"/>
    <property type="match status" value="1"/>
</dbReference>
<accession>A0A328CEA6</accession>
<keyword evidence="4 10" id="KW-0808">Transferase</keyword>
<dbReference type="PANTHER" id="PTHR39321">
    <property type="entry name" value="NICOTINATE-NUCLEOTIDE ADENYLYLTRANSFERASE-RELATED"/>
    <property type="match status" value="1"/>
</dbReference>
<comment type="catalytic activity">
    <reaction evidence="9 10">
        <text>nicotinate beta-D-ribonucleotide + ATP + H(+) = deamido-NAD(+) + diphosphate</text>
        <dbReference type="Rhea" id="RHEA:22860"/>
        <dbReference type="ChEBI" id="CHEBI:15378"/>
        <dbReference type="ChEBI" id="CHEBI:30616"/>
        <dbReference type="ChEBI" id="CHEBI:33019"/>
        <dbReference type="ChEBI" id="CHEBI:57502"/>
        <dbReference type="ChEBI" id="CHEBI:58437"/>
        <dbReference type="EC" id="2.7.7.18"/>
    </reaction>
</comment>
<dbReference type="Pfam" id="PF01467">
    <property type="entry name" value="CTP_transf_like"/>
    <property type="match status" value="1"/>
</dbReference>
<dbReference type="GO" id="GO:0005524">
    <property type="term" value="F:ATP binding"/>
    <property type="evidence" value="ECO:0007669"/>
    <property type="project" value="UniProtKB-KW"/>
</dbReference>
<dbReference type="InterPro" id="IPR014729">
    <property type="entry name" value="Rossmann-like_a/b/a_fold"/>
</dbReference>
<dbReference type="GO" id="GO:0009435">
    <property type="term" value="P:NAD+ biosynthetic process"/>
    <property type="evidence" value="ECO:0007669"/>
    <property type="project" value="UniProtKB-UniRule"/>
</dbReference>
<comment type="similarity">
    <text evidence="10">Belongs to the NadD family.</text>
</comment>
<evidence type="ECO:0000256" key="10">
    <source>
        <dbReference type="HAMAP-Rule" id="MF_00244"/>
    </source>
</evidence>
<evidence type="ECO:0000313" key="12">
    <source>
        <dbReference type="EMBL" id="RAL25479.1"/>
    </source>
</evidence>
<dbReference type="CDD" id="cd02165">
    <property type="entry name" value="NMNAT"/>
    <property type="match status" value="1"/>
</dbReference>
<comment type="caution">
    <text evidence="12">The sequence shown here is derived from an EMBL/GenBank/DDBJ whole genome shotgun (WGS) entry which is preliminary data.</text>
</comment>
<evidence type="ECO:0000256" key="3">
    <source>
        <dbReference type="ARBA" id="ARBA00022642"/>
    </source>
</evidence>
<keyword evidence="8 10" id="KW-0520">NAD</keyword>
<protein>
    <recommendedName>
        <fullName evidence="10">Probable nicotinate-nucleotide adenylyltransferase</fullName>
        <ecNumber evidence="10">2.7.7.18</ecNumber>
    </recommendedName>
    <alternativeName>
        <fullName evidence="10">Deamido-NAD(+) diphosphorylase</fullName>
    </alternativeName>
    <alternativeName>
        <fullName evidence="10">Deamido-NAD(+) pyrophosphorylase</fullName>
    </alternativeName>
    <alternativeName>
        <fullName evidence="10">Nicotinate mononucleotide adenylyltransferase</fullName>
        <shortName evidence="10">NaMN adenylyltransferase</shortName>
    </alternativeName>
</protein>
<keyword evidence="7 10" id="KW-0067">ATP-binding</keyword>
<keyword evidence="6 10" id="KW-0547">Nucleotide-binding</keyword>
<reference evidence="12 13" key="1">
    <citation type="submission" date="2018-05" db="EMBL/GenBank/DDBJ databases">
        <title>Lujinxingia marina gen. nov. sp. nov., a new facultative anaerobic member of the class Deltaproteobacteria, and proposal of Lujinxingaceae fam. nov.</title>
        <authorList>
            <person name="Li C.-M."/>
        </authorList>
    </citation>
    <scope>NUCLEOTIDE SEQUENCE [LARGE SCALE GENOMIC DNA]</scope>
    <source>
        <strain evidence="12 13">B210</strain>
    </source>
</reference>
<evidence type="ECO:0000259" key="11">
    <source>
        <dbReference type="Pfam" id="PF01467"/>
    </source>
</evidence>
<evidence type="ECO:0000256" key="7">
    <source>
        <dbReference type="ARBA" id="ARBA00022840"/>
    </source>
</evidence>
<dbReference type="PANTHER" id="PTHR39321:SF3">
    <property type="entry name" value="PHOSPHOPANTETHEINE ADENYLYLTRANSFERASE"/>
    <property type="match status" value="1"/>
</dbReference>
<dbReference type="Proteomes" id="UP000249169">
    <property type="component" value="Unassembled WGS sequence"/>
</dbReference>
<dbReference type="NCBIfam" id="TIGR00482">
    <property type="entry name" value="nicotinate (nicotinamide) nucleotide adenylyltransferase"/>
    <property type="match status" value="1"/>
</dbReference>
<evidence type="ECO:0000256" key="2">
    <source>
        <dbReference type="ARBA" id="ARBA00005019"/>
    </source>
</evidence>
<dbReference type="InterPro" id="IPR005248">
    <property type="entry name" value="NadD/NMNAT"/>
</dbReference>
<evidence type="ECO:0000256" key="5">
    <source>
        <dbReference type="ARBA" id="ARBA00022695"/>
    </source>
</evidence>
<gene>
    <name evidence="10 12" type="primary">nadD</name>
    <name evidence="12" type="ORF">DL240_04510</name>
</gene>
<evidence type="ECO:0000313" key="13">
    <source>
        <dbReference type="Proteomes" id="UP000249169"/>
    </source>
</evidence>
<sequence length="223" mass="25013">MVPIPARWPRPTASPAPTLKPAAPNVCSIMTDPKHVALFGGSFNPPHVCHTLATLWVLQTQAVDEVWWIPTYQHAFNKELASFEAREAMCQAALHSLNDVRVCTIERELGGESRTIDTVSALQERYPQTRFSLVIGADILSEVDRWKRWDDLMTMVDLIVVGRRGHDRDTAPDTIDLELPDISSTIIRDALAACDYESVRAWIPARVLDIVSEHRLYLGSRCA</sequence>
<name>A0A328CEA6_9DELT</name>
<dbReference type="GO" id="GO:0004515">
    <property type="term" value="F:nicotinate-nucleotide adenylyltransferase activity"/>
    <property type="evidence" value="ECO:0007669"/>
    <property type="project" value="UniProtKB-UniRule"/>
</dbReference>
<dbReference type="EC" id="2.7.7.18" evidence="10"/>
<feature type="domain" description="Cytidyltransferase-like" evidence="11">
    <location>
        <begin position="38"/>
        <end position="189"/>
    </location>
</feature>
<dbReference type="UniPathway" id="UPA00253">
    <property type="reaction ID" value="UER00332"/>
</dbReference>
<dbReference type="AlphaFoldDB" id="A0A328CEA6"/>
<evidence type="ECO:0000256" key="6">
    <source>
        <dbReference type="ARBA" id="ARBA00022741"/>
    </source>
</evidence>